<dbReference type="GO" id="GO:0004181">
    <property type="term" value="F:metallocarboxypeptidase activity"/>
    <property type="evidence" value="ECO:0007669"/>
    <property type="project" value="InterPro"/>
</dbReference>
<dbReference type="Proteomes" id="UP001652661">
    <property type="component" value="Chromosome 3L"/>
</dbReference>
<organism evidence="6 7">
    <name type="scientific">Drosophila kikkawai</name>
    <name type="common">Fruit fly</name>
    <dbReference type="NCBI Taxonomy" id="30033"/>
    <lineage>
        <taxon>Eukaryota</taxon>
        <taxon>Metazoa</taxon>
        <taxon>Ecdysozoa</taxon>
        <taxon>Arthropoda</taxon>
        <taxon>Hexapoda</taxon>
        <taxon>Insecta</taxon>
        <taxon>Pterygota</taxon>
        <taxon>Neoptera</taxon>
        <taxon>Endopterygota</taxon>
        <taxon>Diptera</taxon>
        <taxon>Brachycera</taxon>
        <taxon>Muscomorpha</taxon>
        <taxon>Ephydroidea</taxon>
        <taxon>Drosophilidae</taxon>
        <taxon>Drosophila</taxon>
        <taxon>Sophophora</taxon>
    </lineage>
</organism>
<comment type="cofactor">
    <cofactor evidence="1">
        <name>Zn(2+)</name>
        <dbReference type="ChEBI" id="CHEBI:29105"/>
    </cofactor>
</comment>
<protein>
    <submittedName>
        <fullName evidence="7">Uncharacterized protein isoform X2</fullName>
    </submittedName>
</protein>
<dbReference type="PROSITE" id="PS52035">
    <property type="entry name" value="PEPTIDASE_M14"/>
    <property type="match status" value="1"/>
</dbReference>
<evidence type="ECO:0000256" key="2">
    <source>
        <dbReference type="ARBA" id="ARBA00005988"/>
    </source>
</evidence>
<dbReference type="GeneID" id="108078050"/>
<sequence length="317" mass="35277">MLGTKSVRTITKQTTTKSQSRDTPITPLRRVIIPRPDILHTYLEYKHINQYMEYLSNRYPHFVHMYTLGHTHEKREIRALEINWMNSQNVELSTQMREQSPPPFVAGNAGHDALPVVHNASHSRNTVFIEAGTHAREWISISTALNCIYQLTERYTRNIDVLRKLRFIIVPLVNPDGYEYSRTKNMHYEYPSSLRIPTGARTDEPTSPPSSWAPTVTVTTIYSGPAVLARSTGTPTRAIVPSLNWRLGLCATYWTGSAPTCCSSSRCTRMARASCIPGVIAVTLRNIGASLAHWPTPDGVPSSLTTAGSTGQVASVA</sequence>
<comment type="similarity">
    <text evidence="2 3">Belongs to the peptidase M14 family.</text>
</comment>
<keyword evidence="6" id="KW-1185">Reference proteome</keyword>
<name>A0A6P4IXS2_DROKI</name>
<dbReference type="GO" id="GO:0008270">
    <property type="term" value="F:zinc ion binding"/>
    <property type="evidence" value="ECO:0007669"/>
    <property type="project" value="InterPro"/>
</dbReference>
<dbReference type="OrthoDB" id="3626597at2759"/>
<evidence type="ECO:0000256" key="4">
    <source>
        <dbReference type="SAM" id="MobiDB-lite"/>
    </source>
</evidence>
<evidence type="ECO:0000313" key="7">
    <source>
        <dbReference type="RefSeq" id="XP_017027113.1"/>
    </source>
</evidence>
<dbReference type="Pfam" id="PF00246">
    <property type="entry name" value="Peptidase_M14"/>
    <property type="match status" value="1"/>
</dbReference>
<dbReference type="GO" id="GO:0006508">
    <property type="term" value="P:proteolysis"/>
    <property type="evidence" value="ECO:0007669"/>
    <property type="project" value="InterPro"/>
</dbReference>
<dbReference type="SMART" id="SM00631">
    <property type="entry name" value="Zn_pept"/>
    <property type="match status" value="1"/>
</dbReference>
<feature type="region of interest" description="Disordered" evidence="4">
    <location>
        <begin position="1"/>
        <end position="23"/>
    </location>
</feature>
<evidence type="ECO:0000313" key="6">
    <source>
        <dbReference type="Proteomes" id="UP001652661"/>
    </source>
</evidence>
<dbReference type="AlphaFoldDB" id="A0A6P4IXS2"/>
<dbReference type="InterPro" id="IPR000834">
    <property type="entry name" value="Peptidase_M14"/>
</dbReference>
<reference evidence="7" key="1">
    <citation type="submission" date="2025-08" db="UniProtKB">
        <authorList>
            <consortium name="RefSeq"/>
        </authorList>
    </citation>
    <scope>IDENTIFICATION</scope>
    <source>
        <strain evidence="7">14028-0561.14</strain>
        <tissue evidence="7">Whole fly</tissue>
    </source>
</reference>
<dbReference type="SUPFAM" id="SSF53187">
    <property type="entry name" value="Zn-dependent exopeptidases"/>
    <property type="match status" value="1"/>
</dbReference>
<proteinExistence type="inferred from homology"/>
<dbReference type="RefSeq" id="XP_017027113.1">
    <property type="nucleotide sequence ID" value="XM_017171624.3"/>
</dbReference>
<feature type="compositionally biased region" description="Polar residues" evidence="4">
    <location>
        <begin position="302"/>
        <end position="317"/>
    </location>
</feature>
<comment type="caution">
    <text evidence="3">Lacks conserved residue(s) required for the propagation of feature annotation.</text>
</comment>
<evidence type="ECO:0000259" key="5">
    <source>
        <dbReference type="PROSITE" id="PS52035"/>
    </source>
</evidence>
<gene>
    <name evidence="7" type="primary">LOC108078050</name>
</gene>
<feature type="region of interest" description="Disordered" evidence="4">
    <location>
        <begin position="298"/>
        <end position="317"/>
    </location>
</feature>
<dbReference type="PANTHER" id="PTHR11705:SF154">
    <property type="entry name" value="PEPTIDASE M14 CARBOXYPEPTIDASE A DOMAIN-CONTAINING PROTEIN"/>
    <property type="match status" value="1"/>
</dbReference>
<dbReference type="GO" id="GO:0005615">
    <property type="term" value="C:extracellular space"/>
    <property type="evidence" value="ECO:0007669"/>
    <property type="project" value="TreeGrafter"/>
</dbReference>
<evidence type="ECO:0000256" key="1">
    <source>
        <dbReference type="ARBA" id="ARBA00001947"/>
    </source>
</evidence>
<dbReference type="Gene3D" id="3.40.630.10">
    <property type="entry name" value="Zn peptidases"/>
    <property type="match status" value="1"/>
</dbReference>
<evidence type="ECO:0000256" key="3">
    <source>
        <dbReference type="PROSITE-ProRule" id="PRU01379"/>
    </source>
</evidence>
<feature type="domain" description="Peptidase M14" evidence="5">
    <location>
        <begin position="41"/>
        <end position="317"/>
    </location>
</feature>
<dbReference type="PANTHER" id="PTHR11705">
    <property type="entry name" value="PROTEASE FAMILY M14 CARBOXYPEPTIDASE A,B"/>
    <property type="match status" value="1"/>
</dbReference>
<accession>A0A6P4IXS2</accession>